<comment type="caution">
    <text evidence="3">The sequence shown here is derived from an EMBL/GenBank/DDBJ whole genome shotgun (WGS) entry which is preliminary data.</text>
</comment>
<sequence length="99" mass="10439">MAVFVIFVGLAAGYDSIVLFAVLTFPRCPHDVLTIDASASVADAVAALSDAHLKKVPVVSGEDHLMIGIVSRSAINRLAIGNYLNQHVQHLQTAGTQIS</sequence>
<accession>A0A921K9V2</accession>
<proteinExistence type="predicted"/>
<dbReference type="AlphaFoldDB" id="A0A921K9V2"/>
<dbReference type="EMBL" id="DYXC01000135">
    <property type="protein sequence ID" value="HJF15459.1"/>
    <property type="molecule type" value="Genomic_DNA"/>
</dbReference>
<dbReference type="SUPFAM" id="SSF54631">
    <property type="entry name" value="CBS-domain pair"/>
    <property type="match status" value="1"/>
</dbReference>
<evidence type="ECO:0000259" key="2">
    <source>
        <dbReference type="PROSITE" id="PS51371"/>
    </source>
</evidence>
<evidence type="ECO:0000256" key="1">
    <source>
        <dbReference type="PROSITE-ProRule" id="PRU00703"/>
    </source>
</evidence>
<reference evidence="3" key="2">
    <citation type="submission" date="2021-09" db="EMBL/GenBank/DDBJ databases">
        <authorList>
            <person name="Gilroy R."/>
        </authorList>
    </citation>
    <scope>NUCLEOTIDE SEQUENCE</scope>
    <source>
        <strain evidence="3">ChiHjej13B12-14962</strain>
    </source>
</reference>
<dbReference type="Proteomes" id="UP000703315">
    <property type="component" value="Unassembled WGS sequence"/>
</dbReference>
<dbReference type="Pfam" id="PF00571">
    <property type="entry name" value="CBS"/>
    <property type="match status" value="1"/>
</dbReference>
<feature type="domain" description="CBS" evidence="2">
    <location>
        <begin position="28"/>
        <end position="86"/>
    </location>
</feature>
<dbReference type="SMART" id="SM00116">
    <property type="entry name" value="CBS"/>
    <property type="match status" value="1"/>
</dbReference>
<gene>
    <name evidence="3" type="ORF">K8V32_11780</name>
</gene>
<organism evidence="3 4">
    <name type="scientific">Enteractinococcus helveticum</name>
    <dbReference type="NCBI Taxonomy" id="1837282"/>
    <lineage>
        <taxon>Bacteria</taxon>
        <taxon>Bacillati</taxon>
        <taxon>Actinomycetota</taxon>
        <taxon>Actinomycetes</taxon>
        <taxon>Micrococcales</taxon>
        <taxon>Micrococcaceae</taxon>
    </lineage>
</organism>
<reference evidence="3" key="1">
    <citation type="journal article" date="2021" name="PeerJ">
        <title>Extensive microbial diversity within the chicken gut microbiome revealed by metagenomics and culture.</title>
        <authorList>
            <person name="Gilroy R."/>
            <person name="Ravi A."/>
            <person name="Getino M."/>
            <person name="Pursley I."/>
            <person name="Horton D.L."/>
            <person name="Alikhan N.F."/>
            <person name="Baker D."/>
            <person name="Gharbi K."/>
            <person name="Hall N."/>
            <person name="Watson M."/>
            <person name="Adriaenssens E.M."/>
            <person name="Foster-Nyarko E."/>
            <person name="Jarju S."/>
            <person name="Secka A."/>
            <person name="Antonio M."/>
            <person name="Oren A."/>
            <person name="Chaudhuri R.R."/>
            <person name="La Ragione R."/>
            <person name="Hildebrand F."/>
            <person name="Pallen M.J."/>
        </authorList>
    </citation>
    <scope>NUCLEOTIDE SEQUENCE</scope>
    <source>
        <strain evidence="3">ChiHjej13B12-14962</strain>
    </source>
</reference>
<evidence type="ECO:0000313" key="4">
    <source>
        <dbReference type="Proteomes" id="UP000703315"/>
    </source>
</evidence>
<dbReference type="InterPro" id="IPR046342">
    <property type="entry name" value="CBS_dom_sf"/>
</dbReference>
<protein>
    <submittedName>
        <fullName evidence="3">CBS domain-containing protein</fullName>
    </submittedName>
</protein>
<evidence type="ECO:0000313" key="3">
    <source>
        <dbReference type="EMBL" id="HJF15459.1"/>
    </source>
</evidence>
<name>A0A921K9V2_9MICC</name>
<dbReference type="Gene3D" id="3.10.580.10">
    <property type="entry name" value="CBS-domain"/>
    <property type="match status" value="1"/>
</dbReference>
<dbReference type="PROSITE" id="PS51371">
    <property type="entry name" value="CBS"/>
    <property type="match status" value="1"/>
</dbReference>
<keyword evidence="1" id="KW-0129">CBS domain</keyword>
<dbReference type="RefSeq" id="WP_303907615.1">
    <property type="nucleotide sequence ID" value="NZ_DYXC01000135.1"/>
</dbReference>
<dbReference type="InterPro" id="IPR000644">
    <property type="entry name" value="CBS_dom"/>
</dbReference>